<dbReference type="SMART" id="SM00112">
    <property type="entry name" value="CA"/>
    <property type="match status" value="2"/>
</dbReference>
<dbReference type="Pfam" id="PF19078">
    <property type="entry name" value="Big_12"/>
    <property type="match status" value="2"/>
</dbReference>
<dbReference type="GO" id="GO:0016020">
    <property type="term" value="C:membrane"/>
    <property type="evidence" value="ECO:0007669"/>
    <property type="project" value="UniProtKB-SubCell"/>
</dbReference>
<evidence type="ECO:0000259" key="9">
    <source>
        <dbReference type="PROSITE" id="PS50268"/>
    </source>
</evidence>
<evidence type="ECO:0000313" key="11">
    <source>
        <dbReference type="Proteomes" id="UP000240971"/>
    </source>
</evidence>
<comment type="caution">
    <text evidence="10">The sequence shown here is derived from an EMBL/GenBank/DDBJ whole genome shotgun (WGS) entry which is preliminary data.</text>
</comment>
<dbReference type="Gene3D" id="2.60.40.60">
    <property type="entry name" value="Cadherins"/>
    <property type="match status" value="2"/>
</dbReference>
<dbReference type="PROSITE" id="PS50268">
    <property type="entry name" value="CADHERIN_2"/>
    <property type="match status" value="2"/>
</dbReference>
<dbReference type="PANTHER" id="PTHR24025:SF23">
    <property type="entry name" value="NEURAL-CADHERIN"/>
    <property type="match status" value="1"/>
</dbReference>
<dbReference type="GO" id="GO:0005509">
    <property type="term" value="F:calcium ion binding"/>
    <property type="evidence" value="ECO:0007669"/>
    <property type="project" value="InterPro"/>
</dbReference>
<sequence>MYQFYINQWRKKGLLTILLIVLLNYSFAASVNNHHPDNPAGMLFPAEMVNLTITSPPVPFYTAGSQITFAAAYTANISVTGTPRLLLVLSNGAVDYADYTSGSGTTTLTFTYTVKAGQQSMGLTFGTNMNFDGGAAIKDPTGNDANPTLQNAPIAAAGAINIDAVAPTATLTTPSTYVTGSFVVTIVFSEPVSAFFVSGITANATVTNLTNITSTTWQVTVNPGTNGPVMLSLMPGIATDVAGNQNTGSPVLTVLYNNNPLSIALSTNAAAVVNAPFLLYLKASAPIKDADNTKVSIDNGPVGTMLKDPNDPNPGAYIVLVTPDHEGLVNISVPLNVFHDPLGNGFPPSNTITKTYDITRPVVTLTTAATRVNKPFRVTYTWSEPISNFFATNVIVNGGSSAAIANVPSSVTAYTADITPLTEGNVTVIIKDNIVADVAGNGNKAAVPLTVVYDKTPPLIATVPPFNVLEKSPAGTVLGILIATDASNIIQDWNITTNTDQNGNGVPDFAINAATGQLTINDPALDAHKTSHVSIGVSVSDGLNTSAATNITINLIALNRPPTAIALDNNSIAENSPVAAQIGMLSATDPDANETFAYTLVSGAGSTDNSQFKLTGDKLASNAVFDYETKQLYNIRIRVTDKGGLWFEQTFSINITDVNEPPVIAAIADQAFCNTGTAQSIAVSGIGPGPEKNQTYTLSVNADQPYFDNLSINDNGNGNASIQLLLKPGVKGSTRVTVTVKDNGGTANGGVDKVTNTFILTVNELPVPVIRCDAGASISKGTVVHLTASGGLVYEWAAAPGIINGQHAAELTVRPMQPSTYQVTVTNVAGCSASTGFSLAVTDDYKVAATNILTPNGDGKNDYWVIQNIDSYPQNEVKVFDRAGRLVYNVKGYTNNWDGRVNGHALAEGTYYYIIDLGTGKKVYKGFITIINEQ</sequence>
<organism evidence="10 11">
    <name type="scientific">Chitinophaga niastensis</name>
    <dbReference type="NCBI Taxonomy" id="536980"/>
    <lineage>
        <taxon>Bacteria</taxon>
        <taxon>Pseudomonadati</taxon>
        <taxon>Bacteroidota</taxon>
        <taxon>Chitinophagia</taxon>
        <taxon>Chitinophagales</taxon>
        <taxon>Chitinophagaceae</taxon>
        <taxon>Chitinophaga</taxon>
    </lineage>
</organism>
<keyword evidence="2" id="KW-0812">Transmembrane</keyword>
<dbReference type="InterPro" id="IPR015919">
    <property type="entry name" value="Cadherin-like_sf"/>
</dbReference>
<gene>
    <name evidence="10" type="ORF">CLV51_1011314</name>
</gene>
<dbReference type="InterPro" id="IPR050971">
    <property type="entry name" value="Cadherin-domain_protein"/>
</dbReference>
<keyword evidence="11" id="KW-1185">Reference proteome</keyword>
<dbReference type="NCBIfam" id="TIGR04131">
    <property type="entry name" value="Bac_Flav_CTERM"/>
    <property type="match status" value="1"/>
</dbReference>
<protein>
    <submittedName>
        <fullName evidence="10">Gliding motility-associated-like protein</fullName>
    </submittedName>
</protein>
<feature type="chain" id="PRO_5015165909" evidence="8">
    <location>
        <begin position="29"/>
        <end position="934"/>
    </location>
</feature>
<accession>A0A2P8HUU4</accession>
<keyword evidence="6" id="KW-1133">Transmembrane helix</keyword>
<evidence type="ECO:0000256" key="1">
    <source>
        <dbReference type="ARBA" id="ARBA00004370"/>
    </source>
</evidence>
<evidence type="ECO:0000256" key="5">
    <source>
        <dbReference type="ARBA" id="ARBA00022889"/>
    </source>
</evidence>
<feature type="signal peptide" evidence="8">
    <location>
        <begin position="1"/>
        <end position="28"/>
    </location>
</feature>
<dbReference type="InterPro" id="IPR026341">
    <property type="entry name" value="T9SS_type_B"/>
</dbReference>
<dbReference type="Pfam" id="PF00028">
    <property type="entry name" value="Cadherin"/>
    <property type="match status" value="1"/>
</dbReference>
<dbReference type="Proteomes" id="UP000240971">
    <property type="component" value="Unassembled WGS sequence"/>
</dbReference>
<dbReference type="CDD" id="cd11304">
    <property type="entry name" value="Cadherin_repeat"/>
    <property type="match status" value="2"/>
</dbReference>
<dbReference type="AlphaFoldDB" id="A0A2P8HUU4"/>
<dbReference type="PANTHER" id="PTHR24025">
    <property type="entry name" value="DESMOGLEIN FAMILY MEMBER"/>
    <property type="match status" value="1"/>
</dbReference>
<comment type="subcellular location">
    <subcellularLocation>
        <location evidence="1">Membrane</location>
    </subcellularLocation>
</comment>
<dbReference type="InterPro" id="IPR044048">
    <property type="entry name" value="Big_12"/>
</dbReference>
<evidence type="ECO:0000256" key="6">
    <source>
        <dbReference type="ARBA" id="ARBA00022989"/>
    </source>
</evidence>
<evidence type="ECO:0000256" key="3">
    <source>
        <dbReference type="ARBA" id="ARBA00022737"/>
    </source>
</evidence>
<evidence type="ECO:0000256" key="2">
    <source>
        <dbReference type="ARBA" id="ARBA00022692"/>
    </source>
</evidence>
<proteinExistence type="predicted"/>
<keyword evidence="4" id="KW-0106">Calcium</keyword>
<feature type="domain" description="Cadherin" evidence="9">
    <location>
        <begin position="571"/>
        <end position="664"/>
    </location>
</feature>
<keyword evidence="3" id="KW-0677">Repeat</keyword>
<keyword evidence="7" id="KW-0472">Membrane</keyword>
<evidence type="ECO:0000313" key="10">
    <source>
        <dbReference type="EMBL" id="PSL49972.1"/>
    </source>
</evidence>
<keyword evidence="8" id="KW-0732">Signal</keyword>
<dbReference type="GO" id="GO:0005911">
    <property type="term" value="C:cell-cell junction"/>
    <property type="evidence" value="ECO:0007669"/>
    <property type="project" value="TreeGrafter"/>
</dbReference>
<dbReference type="EMBL" id="PYAW01000001">
    <property type="protein sequence ID" value="PSL49972.1"/>
    <property type="molecule type" value="Genomic_DNA"/>
</dbReference>
<dbReference type="OrthoDB" id="355609at2"/>
<evidence type="ECO:0000256" key="7">
    <source>
        <dbReference type="ARBA" id="ARBA00023136"/>
    </source>
</evidence>
<evidence type="ECO:0000256" key="4">
    <source>
        <dbReference type="ARBA" id="ARBA00022837"/>
    </source>
</evidence>
<dbReference type="SUPFAM" id="SSF49313">
    <property type="entry name" value="Cadherin-like"/>
    <property type="match status" value="2"/>
</dbReference>
<evidence type="ECO:0000256" key="8">
    <source>
        <dbReference type="SAM" id="SignalP"/>
    </source>
</evidence>
<dbReference type="GO" id="GO:0007156">
    <property type="term" value="P:homophilic cell adhesion via plasma membrane adhesion molecules"/>
    <property type="evidence" value="ECO:0007669"/>
    <property type="project" value="InterPro"/>
</dbReference>
<reference evidence="10 11" key="1">
    <citation type="submission" date="2018-03" db="EMBL/GenBank/DDBJ databases">
        <title>Genomic Encyclopedia of Archaeal and Bacterial Type Strains, Phase II (KMG-II): from individual species to whole genera.</title>
        <authorList>
            <person name="Goeker M."/>
        </authorList>
    </citation>
    <scope>NUCLEOTIDE SEQUENCE [LARGE SCALE GENOMIC DNA]</scope>
    <source>
        <strain evidence="10 11">DSM 24859</strain>
    </source>
</reference>
<keyword evidence="5" id="KW-0130">Cell adhesion</keyword>
<name>A0A2P8HUU4_CHINA</name>
<feature type="domain" description="Cadherin" evidence="9">
    <location>
        <begin position="460"/>
        <end position="564"/>
    </location>
</feature>
<dbReference type="Pfam" id="PF13585">
    <property type="entry name" value="CHU_C"/>
    <property type="match status" value="1"/>
</dbReference>
<dbReference type="RefSeq" id="WP_106527163.1">
    <property type="nucleotide sequence ID" value="NZ_PYAW01000001.1"/>
</dbReference>
<dbReference type="InterPro" id="IPR002126">
    <property type="entry name" value="Cadherin-like_dom"/>
</dbReference>